<dbReference type="KEGG" id="kox:KOX_15460"/>
<feature type="transmembrane region" description="Helical" evidence="1">
    <location>
        <begin position="12"/>
        <end position="35"/>
    </location>
</feature>
<gene>
    <name evidence="2" type="ordered locus">KOX_15460</name>
</gene>
<reference evidence="2 3" key="1">
    <citation type="journal article" date="2012" name="J. Bacteriol.">
        <title>Complete genome sequence of Klebsiella oxytoca KCTC 1686, used in production of 2,3-butanediol.</title>
        <authorList>
            <person name="Shin S.H."/>
            <person name="Kim S."/>
            <person name="Kim J.Y."/>
            <person name="Lee S."/>
            <person name="Um Y."/>
            <person name="Oh M.K."/>
            <person name="Kim Y.R."/>
            <person name="Lee J."/>
            <person name="Yang K.S."/>
        </authorList>
    </citation>
    <scope>NUCLEOTIDE SEQUENCE [LARGE SCALE GENOMIC DNA]</scope>
    <source>
        <strain evidence="3">ATCC 8724 / DSM 4798 / JCM 20051 / NBRC 3318 / NRRL B-199 / KCTC 1686</strain>
    </source>
</reference>
<proteinExistence type="predicted"/>
<sequence>MDVLIDSAFEGYLFLLLDMWTVLIVAFVGLALSFYGVQMRRTAVTFFLLAAIIGTAGSIYT</sequence>
<evidence type="ECO:0000313" key="2">
    <source>
        <dbReference type="EMBL" id="AEX04816.1"/>
    </source>
</evidence>
<organism evidence="2 3">
    <name type="scientific">Klebsiella michiganensis (strain ATCC 8724 / DSM 4798 / JCM 20051 / NBRC 3318 / NRRL B-199 / KCTC 1686 / BUCSAV 143 / CCM 1901)</name>
    <dbReference type="NCBI Taxonomy" id="1006551"/>
    <lineage>
        <taxon>Bacteria</taxon>
        <taxon>Pseudomonadati</taxon>
        <taxon>Pseudomonadota</taxon>
        <taxon>Gammaproteobacteria</taxon>
        <taxon>Enterobacterales</taxon>
        <taxon>Enterobacteriaceae</taxon>
        <taxon>Klebsiella/Raoultella group</taxon>
        <taxon>Klebsiella</taxon>
    </lineage>
</organism>
<dbReference type="AlphaFoldDB" id="A0A0H3H670"/>
<dbReference type="EMBL" id="CP003218">
    <property type="protein sequence ID" value="AEX04816.1"/>
    <property type="molecule type" value="Genomic_DNA"/>
</dbReference>
<keyword evidence="1" id="KW-0812">Transmembrane</keyword>
<accession>A0A0H3H670</accession>
<evidence type="ECO:0000313" key="3">
    <source>
        <dbReference type="Proteomes" id="UP000007843"/>
    </source>
</evidence>
<protein>
    <submittedName>
        <fullName evidence="2">Uncharacterized protein</fullName>
    </submittedName>
</protein>
<dbReference type="HOGENOM" id="CLU_209084_0_0_6"/>
<name>A0A0H3H670_KLEM8</name>
<feature type="transmembrane region" description="Helical" evidence="1">
    <location>
        <begin position="42"/>
        <end position="60"/>
    </location>
</feature>
<dbReference type="Proteomes" id="UP000007843">
    <property type="component" value="Chromosome"/>
</dbReference>
<keyword evidence="1" id="KW-0472">Membrane</keyword>
<evidence type="ECO:0000256" key="1">
    <source>
        <dbReference type="SAM" id="Phobius"/>
    </source>
</evidence>
<keyword evidence="1" id="KW-1133">Transmembrane helix</keyword>